<protein>
    <submittedName>
        <fullName evidence="1">Uncharacterized protein</fullName>
    </submittedName>
</protein>
<dbReference type="Proteomes" id="UP000029590">
    <property type="component" value="Unassembled WGS sequence"/>
</dbReference>
<accession>A0AAW3F817</accession>
<dbReference type="RefSeq" id="WP_036047905.1">
    <property type="nucleotide sequence ID" value="NZ_CADEVY010000012.1"/>
</dbReference>
<name>A0AAW3F817_BURGA</name>
<evidence type="ECO:0000313" key="1">
    <source>
        <dbReference type="EMBL" id="KGC17314.1"/>
    </source>
</evidence>
<dbReference type="KEGG" id="bgo:BM43_7479"/>
<gene>
    <name evidence="1" type="ORF">DM48_3379</name>
</gene>
<evidence type="ECO:0000313" key="2">
    <source>
        <dbReference type="Proteomes" id="UP000029590"/>
    </source>
</evidence>
<organism evidence="1 2">
    <name type="scientific">Burkholderia gladioli</name>
    <name type="common">Pseudomonas marginata</name>
    <name type="synonym">Phytomonas marginata</name>
    <dbReference type="NCBI Taxonomy" id="28095"/>
    <lineage>
        <taxon>Bacteria</taxon>
        <taxon>Pseudomonadati</taxon>
        <taxon>Pseudomonadota</taxon>
        <taxon>Betaproteobacteria</taxon>
        <taxon>Burkholderiales</taxon>
        <taxon>Burkholderiaceae</taxon>
        <taxon>Burkholderia</taxon>
    </lineage>
</organism>
<dbReference type="EMBL" id="JPGG01000015">
    <property type="protein sequence ID" value="KGC17314.1"/>
    <property type="molecule type" value="Genomic_DNA"/>
</dbReference>
<reference evidence="1 2" key="1">
    <citation type="submission" date="2014-04" db="EMBL/GenBank/DDBJ databases">
        <authorList>
            <person name="Bishop-Lilly K.A."/>
            <person name="Broomall S.M."/>
            <person name="Chain P.S."/>
            <person name="Chertkov O."/>
            <person name="Coyne S.R."/>
            <person name="Daligault H.E."/>
            <person name="Davenport K.W."/>
            <person name="Erkkila T."/>
            <person name="Frey K.G."/>
            <person name="Gibbons H.S."/>
            <person name="Gu W."/>
            <person name="Jaissle J."/>
            <person name="Johnson S.L."/>
            <person name="Koroleva G.I."/>
            <person name="Ladner J.T."/>
            <person name="Lo C.-C."/>
            <person name="Minogue T.D."/>
            <person name="Munk C."/>
            <person name="Palacios G.F."/>
            <person name="Redden C.L."/>
            <person name="Rosenzweig C.N."/>
            <person name="Scholz M.B."/>
            <person name="Teshima H."/>
            <person name="Xu Y."/>
        </authorList>
    </citation>
    <scope>NUCLEOTIDE SEQUENCE [LARGE SCALE GENOMIC DNA]</scope>
    <source>
        <strain evidence="2">gladioli</strain>
    </source>
</reference>
<sequence>MTIINFDDAQLLCVGGRWHGKLRDAEPSSFIETWRPDFSTDAASRFQSYRVDTLTRQTEAGPETRQFFLLESNVEDQDLWKGALLARTEAQAEFFWGDPAPAHPKWVRVDDGAGEPERYHAVFLGEPALMQRDDDGAWRITYRGCRSVPFASRALAEARAADVVVDVADHLSRQPQA</sequence>
<proteinExistence type="predicted"/>
<dbReference type="AlphaFoldDB" id="A0AAW3F817"/>
<comment type="caution">
    <text evidence="1">The sequence shown here is derived from an EMBL/GenBank/DDBJ whole genome shotgun (WGS) entry which is preliminary data.</text>
</comment>